<protein>
    <recommendedName>
        <fullName evidence="11">MYND-type domain-containing protein</fullName>
    </recommendedName>
</protein>
<dbReference type="SMART" id="SM00248">
    <property type="entry name" value="ANK"/>
    <property type="match status" value="4"/>
</dbReference>
<accession>A0AAV2TA52</accession>
<keyword evidence="4 10" id="KW-0863">Zinc-finger</keyword>
<dbReference type="SUPFAM" id="SSF48403">
    <property type="entry name" value="Ankyrin repeat"/>
    <property type="match status" value="1"/>
</dbReference>
<dbReference type="PROSITE" id="PS50297">
    <property type="entry name" value="ANK_REP_REGION"/>
    <property type="match status" value="2"/>
</dbReference>
<keyword evidence="5" id="KW-0862">Zinc</keyword>
<keyword evidence="6 9" id="KW-0040">ANK repeat</keyword>
<dbReference type="PANTHER" id="PTHR24150">
    <property type="entry name" value="ANKYRIN REPEAT AND MYND DOMAIN-CONTAINING PROTEIN 2"/>
    <property type="match status" value="1"/>
</dbReference>
<dbReference type="InterPro" id="IPR036770">
    <property type="entry name" value="Ankyrin_rpt-contain_sf"/>
</dbReference>
<dbReference type="GO" id="GO:0005929">
    <property type="term" value="C:cilium"/>
    <property type="evidence" value="ECO:0007669"/>
    <property type="project" value="UniProtKB-SubCell"/>
</dbReference>
<dbReference type="EMBL" id="CAXLJL010000156">
    <property type="protein sequence ID" value="CAL5133156.1"/>
    <property type="molecule type" value="Genomic_DNA"/>
</dbReference>
<dbReference type="Pfam" id="PF12796">
    <property type="entry name" value="Ank_2"/>
    <property type="match status" value="1"/>
</dbReference>
<evidence type="ECO:0000256" key="5">
    <source>
        <dbReference type="ARBA" id="ARBA00022833"/>
    </source>
</evidence>
<keyword evidence="3" id="KW-0677">Repeat</keyword>
<dbReference type="PROSITE" id="PS50088">
    <property type="entry name" value="ANK_REPEAT"/>
    <property type="match status" value="2"/>
</dbReference>
<dbReference type="PANTHER" id="PTHR24150:SF8">
    <property type="entry name" value="ANKYRIN REPEAT AND MYND DOMAIN-CONTAINING PROTEIN 2"/>
    <property type="match status" value="1"/>
</dbReference>
<evidence type="ECO:0000256" key="6">
    <source>
        <dbReference type="ARBA" id="ARBA00023043"/>
    </source>
</evidence>
<comment type="caution">
    <text evidence="12">The sequence shown here is derived from an EMBL/GenBank/DDBJ whole genome shotgun (WGS) entry which is preliminary data.</text>
</comment>
<dbReference type="Gene3D" id="1.25.40.20">
    <property type="entry name" value="Ankyrin repeat-containing domain"/>
    <property type="match status" value="1"/>
</dbReference>
<evidence type="ECO:0000256" key="7">
    <source>
        <dbReference type="ARBA" id="ARBA00023069"/>
    </source>
</evidence>
<feature type="repeat" description="ANK" evidence="9">
    <location>
        <begin position="70"/>
        <end position="102"/>
    </location>
</feature>
<keyword evidence="2" id="KW-0479">Metal-binding</keyword>
<evidence type="ECO:0000313" key="13">
    <source>
        <dbReference type="Proteomes" id="UP001497525"/>
    </source>
</evidence>
<name>A0AAV2TA52_CALDB</name>
<evidence type="ECO:0000256" key="9">
    <source>
        <dbReference type="PROSITE-ProRule" id="PRU00023"/>
    </source>
</evidence>
<evidence type="ECO:0000259" key="11">
    <source>
        <dbReference type="PROSITE" id="PS50865"/>
    </source>
</evidence>
<feature type="repeat" description="ANK" evidence="9">
    <location>
        <begin position="36"/>
        <end position="68"/>
    </location>
</feature>
<dbReference type="InterPro" id="IPR052452">
    <property type="entry name" value="Ankyrin-MYND_dom_contain_2"/>
</dbReference>
<evidence type="ECO:0000256" key="8">
    <source>
        <dbReference type="ARBA" id="ARBA00023273"/>
    </source>
</evidence>
<dbReference type="Pfam" id="PF01753">
    <property type="entry name" value="zf-MYND"/>
    <property type="match status" value="1"/>
</dbReference>
<sequence>MSNAEIFHEAAAAGEIEKVKALLSMDKCLVNSLNKDGMSPLQQACFRGHVNTVEYLLENGADVNSKDPKQGYTSLMFAGLAGNLDIVEMLLQHGARTNYTNSVGRTAAQMAAFVGNHRVVTLINNFVEKEEVDRYTMSTTPSDLKLHPKVAYLLYRLIIGLNISPIKVFLMMESNLPTSFGSRGDSSDASSTLLGSYRSIVHVLEDLGSRYFTPHQTHEALALKFHLFACCFRRAGEFYESLTGNATNEPKENSKENPARSPLRGLIREFLRGTDPHGLPLALGQEKFLRQVIASFGHQESTLWRYVVNQIGPVKLGYSPTALSILRNAISGQGPVLLDSDASSEPCTICGDGPECGKEFSIKLCHNCKEVGYCSVKCQRLHWFTHKQYCPILKKNHDAMERSQKKLVQTKSAS</sequence>
<evidence type="ECO:0000256" key="4">
    <source>
        <dbReference type="ARBA" id="ARBA00022771"/>
    </source>
</evidence>
<dbReference type="Gene3D" id="6.10.140.2220">
    <property type="match status" value="1"/>
</dbReference>
<comment type="subcellular location">
    <subcellularLocation>
        <location evidence="1">Cell projection</location>
        <location evidence="1">Cilium</location>
    </subcellularLocation>
</comment>
<evidence type="ECO:0000256" key="10">
    <source>
        <dbReference type="PROSITE-ProRule" id="PRU00134"/>
    </source>
</evidence>
<dbReference type="GO" id="GO:0008270">
    <property type="term" value="F:zinc ion binding"/>
    <property type="evidence" value="ECO:0007669"/>
    <property type="project" value="UniProtKB-KW"/>
</dbReference>
<evidence type="ECO:0000313" key="12">
    <source>
        <dbReference type="EMBL" id="CAL5133156.1"/>
    </source>
</evidence>
<reference evidence="12" key="1">
    <citation type="submission" date="2024-06" db="EMBL/GenBank/DDBJ databases">
        <authorList>
            <person name="Liu X."/>
            <person name="Lenzi L."/>
            <person name="Haldenby T S."/>
            <person name="Uol C."/>
        </authorList>
    </citation>
    <scope>NUCLEOTIDE SEQUENCE</scope>
</reference>
<dbReference type="Proteomes" id="UP001497525">
    <property type="component" value="Unassembled WGS sequence"/>
</dbReference>
<dbReference type="AlphaFoldDB" id="A0AAV2TA52"/>
<dbReference type="SUPFAM" id="SSF144232">
    <property type="entry name" value="HIT/MYND zinc finger-like"/>
    <property type="match status" value="1"/>
</dbReference>
<gene>
    <name evidence="12" type="ORF">CDAUBV1_LOCUS6430</name>
</gene>
<organism evidence="12 13">
    <name type="scientific">Calicophoron daubneyi</name>
    <name type="common">Rumen fluke</name>
    <name type="synonym">Paramphistomum daubneyi</name>
    <dbReference type="NCBI Taxonomy" id="300641"/>
    <lineage>
        <taxon>Eukaryota</taxon>
        <taxon>Metazoa</taxon>
        <taxon>Spiralia</taxon>
        <taxon>Lophotrochozoa</taxon>
        <taxon>Platyhelminthes</taxon>
        <taxon>Trematoda</taxon>
        <taxon>Digenea</taxon>
        <taxon>Plagiorchiida</taxon>
        <taxon>Pronocephalata</taxon>
        <taxon>Paramphistomoidea</taxon>
        <taxon>Paramphistomidae</taxon>
        <taxon>Calicophoron</taxon>
    </lineage>
</organism>
<evidence type="ECO:0000256" key="3">
    <source>
        <dbReference type="ARBA" id="ARBA00022737"/>
    </source>
</evidence>
<dbReference type="PROSITE" id="PS50865">
    <property type="entry name" value="ZF_MYND_2"/>
    <property type="match status" value="1"/>
</dbReference>
<dbReference type="InterPro" id="IPR002110">
    <property type="entry name" value="Ankyrin_rpt"/>
</dbReference>
<evidence type="ECO:0000256" key="1">
    <source>
        <dbReference type="ARBA" id="ARBA00004138"/>
    </source>
</evidence>
<proteinExistence type="predicted"/>
<dbReference type="PROSITE" id="PS01360">
    <property type="entry name" value="ZF_MYND_1"/>
    <property type="match status" value="1"/>
</dbReference>
<evidence type="ECO:0000256" key="2">
    <source>
        <dbReference type="ARBA" id="ARBA00022723"/>
    </source>
</evidence>
<feature type="domain" description="MYND-type" evidence="11">
    <location>
        <begin position="347"/>
        <end position="390"/>
    </location>
</feature>
<keyword evidence="7" id="KW-0969">Cilium</keyword>
<dbReference type="InterPro" id="IPR002893">
    <property type="entry name" value="Znf_MYND"/>
</dbReference>
<keyword evidence="8" id="KW-0966">Cell projection</keyword>